<evidence type="ECO:0000313" key="12">
    <source>
        <dbReference type="Proteomes" id="UP000429523"/>
    </source>
</evidence>
<evidence type="ECO:0000313" key="3">
    <source>
        <dbReference type="EMBL" id="KAE9029810.1"/>
    </source>
</evidence>
<evidence type="ECO:0000313" key="17">
    <source>
        <dbReference type="Proteomes" id="UP000441208"/>
    </source>
</evidence>
<evidence type="ECO:0000313" key="10">
    <source>
        <dbReference type="EMBL" id="KAE9328909.1"/>
    </source>
</evidence>
<evidence type="ECO:0000313" key="4">
    <source>
        <dbReference type="EMBL" id="KAE9137777.1"/>
    </source>
</evidence>
<dbReference type="Proteomes" id="UP000486351">
    <property type="component" value="Unassembled WGS sequence"/>
</dbReference>
<evidence type="ECO:0000313" key="20">
    <source>
        <dbReference type="Proteomes" id="UP000486351"/>
    </source>
</evidence>
<dbReference type="AlphaFoldDB" id="A0A6A3UT27"/>
<evidence type="ECO:0000313" key="2">
    <source>
        <dbReference type="EMBL" id="KAE8949290.1"/>
    </source>
</evidence>
<evidence type="ECO:0000313" key="8">
    <source>
        <dbReference type="EMBL" id="KAE9249541.1"/>
    </source>
</evidence>
<dbReference type="Proteomes" id="UP000460718">
    <property type="component" value="Unassembled WGS sequence"/>
</dbReference>
<accession>A0A6A3UT27</accession>
<dbReference type="EMBL" id="QXFX01000029">
    <property type="protein sequence ID" value="KAE9137777.1"/>
    <property type="molecule type" value="Genomic_DNA"/>
</dbReference>
<keyword evidence="13" id="KW-1185">Reference proteome</keyword>
<dbReference type="Proteomes" id="UP000440732">
    <property type="component" value="Unassembled WGS sequence"/>
</dbReference>
<dbReference type="EMBL" id="QXGA01000029">
    <property type="protein sequence ID" value="KAE9154768.1"/>
    <property type="molecule type" value="Genomic_DNA"/>
</dbReference>
<dbReference type="SUPFAM" id="SSF51430">
    <property type="entry name" value="NAD(P)-linked oxidoreductase"/>
    <property type="match status" value="1"/>
</dbReference>
<dbReference type="Proteomes" id="UP000441208">
    <property type="component" value="Unassembled WGS sequence"/>
</dbReference>
<evidence type="ECO:0000313" key="7">
    <source>
        <dbReference type="EMBL" id="KAE9235422.1"/>
    </source>
</evidence>
<dbReference type="Proteomes" id="UP000476176">
    <property type="component" value="Unassembled WGS sequence"/>
</dbReference>
<dbReference type="InterPro" id="IPR036812">
    <property type="entry name" value="NAD(P)_OxRdtase_dom_sf"/>
</dbReference>
<proteinExistence type="predicted"/>
<dbReference type="EMBL" id="QXGB01000036">
    <property type="protein sequence ID" value="KAE9235422.1"/>
    <property type="molecule type" value="Genomic_DNA"/>
</dbReference>
<dbReference type="Proteomes" id="UP000433483">
    <property type="component" value="Unassembled WGS sequence"/>
</dbReference>
<dbReference type="Proteomes" id="UP000488956">
    <property type="component" value="Unassembled WGS sequence"/>
</dbReference>
<evidence type="ECO:0000313" key="9">
    <source>
        <dbReference type="EMBL" id="KAE9256799.1"/>
    </source>
</evidence>
<dbReference type="Gene3D" id="3.20.20.100">
    <property type="entry name" value="NADP-dependent oxidoreductase domain"/>
    <property type="match status" value="1"/>
</dbReference>
<dbReference type="EMBL" id="QXGC01000105">
    <property type="protein sequence ID" value="KAE9249541.1"/>
    <property type="molecule type" value="Genomic_DNA"/>
</dbReference>
<organism evidence="6 16">
    <name type="scientific">Phytophthora fragariae</name>
    <dbReference type="NCBI Taxonomy" id="53985"/>
    <lineage>
        <taxon>Eukaryota</taxon>
        <taxon>Sar</taxon>
        <taxon>Stramenopiles</taxon>
        <taxon>Oomycota</taxon>
        <taxon>Peronosporomycetes</taxon>
        <taxon>Peronosporales</taxon>
        <taxon>Peronosporaceae</taxon>
        <taxon>Phytophthora</taxon>
    </lineage>
</organism>
<evidence type="ECO:0000313" key="14">
    <source>
        <dbReference type="Proteomes" id="UP000437068"/>
    </source>
</evidence>
<dbReference type="EMBL" id="QXFY01000029">
    <property type="protein sequence ID" value="KAE9361241.1"/>
    <property type="molecule type" value="Genomic_DNA"/>
</dbReference>
<dbReference type="EMBL" id="QXFW01000022">
    <property type="protein sequence ID" value="KAE9029810.1"/>
    <property type="molecule type" value="Genomic_DNA"/>
</dbReference>
<evidence type="ECO:0000313" key="11">
    <source>
        <dbReference type="EMBL" id="KAE9361241.1"/>
    </source>
</evidence>
<evidence type="ECO:0000313" key="15">
    <source>
        <dbReference type="Proteomes" id="UP000440367"/>
    </source>
</evidence>
<dbReference type="EMBL" id="QXGE01000027">
    <property type="protein sequence ID" value="KAE9328909.1"/>
    <property type="molecule type" value="Genomic_DNA"/>
</dbReference>
<comment type="caution">
    <text evidence="6">The sequence shown here is derived from an EMBL/GenBank/DDBJ whole genome shotgun (WGS) entry which is preliminary data.</text>
</comment>
<reference evidence="12 13" key="1">
    <citation type="submission" date="2018-08" db="EMBL/GenBank/DDBJ databases">
        <title>Genomic investigation of the strawberry pathogen Phytophthora fragariae indicates pathogenicity is determined by transcriptional variation in three key races.</title>
        <authorList>
            <person name="Adams T.M."/>
            <person name="Armitage A.D."/>
            <person name="Sobczyk M.K."/>
            <person name="Bates H.J."/>
            <person name="Dunwell J.M."/>
            <person name="Nellist C.F."/>
            <person name="Harrison R.J."/>
        </authorList>
    </citation>
    <scope>NUCLEOTIDE SEQUENCE [LARGE SCALE GENOMIC DNA]</scope>
    <source>
        <strain evidence="10 14">A4</strain>
        <strain evidence="9 15">BC-1</strain>
        <strain evidence="8 19">BC-23</strain>
        <strain evidence="7 13">NOV-27</strain>
        <strain evidence="6 16">NOV-5</strain>
        <strain evidence="5 17">NOV-71</strain>
        <strain evidence="11 20">NOV-77</strain>
        <strain evidence="2 12">NOV-9</strain>
        <strain evidence="4 21">ONT-3</strain>
        <strain evidence="3 18">SCRP245</strain>
    </source>
</reference>
<dbReference type="OrthoDB" id="416253at2759"/>
<evidence type="ECO:0000256" key="1">
    <source>
        <dbReference type="SAM" id="MobiDB-lite"/>
    </source>
</evidence>
<dbReference type="EMBL" id="QXGD01000039">
    <property type="protein sequence ID" value="KAE9256799.1"/>
    <property type="molecule type" value="Genomic_DNA"/>
</dbReference>
<evidence type="ECO:0000313" key="13">
    <source>
        <dbReference type="Proteomes" id="UP000433483"/>
    </source>
</evidence>
<sequence>MWGVGVHGRCSAFREQQRLVFAIGGSSDEGGEVMRRQLLLEMTQDNCRAVMLDNLEDRQVLSAVRLALQQACAENALLSRTHFAVVALTPTDSGLEEMAARVEQALVTLQLQQLDVLLLQAQSLPGSSGIHARKQTVLGAWEHMMAIQQAGLVQHIGVSDLSVQDVDFLLTAHPDNPPEAWSIVIQLPGPTSNSAGLDVPLEDVTAFAHAHAIDVLVRLPFNRLDSLEPQELRDDWETLTHDLSERYRERPFKFLVAHENEGSTASYHMDSHALGDIKVLQTPLQIVVRYLLQKGLVVVPQGFYDLQRDDRDLVAEEHALREVFGPLAHPFTAIHPSCSPHKVYSSVLTRDDLAAIDRALPLTTSFPLPTPPRTPVCTTGRSRPGSRQERRMNLPAVVSRPPTAD</sequence>
<dbReference type="Proteomes" id="UP000437068">
    <property type="component" value="Unassembled WGS sequence"/>
</dbReference>
<dbReference type="EMBL" id="QXGF01000026">
    <property type="protein sequence ID" value="KAE8949290.1"/>
    <property type="molecule type" value="Genomic_DNA"/>
</dbReference>
<evidence type="ECO:0000313" key="5">
    <source>
        <dbReference type="EMBL" id="KAE9138280.1"/>
    </source>
</evidence>
<evidence type="ECO:0000313" key="6">
    <source>
        <dbReference type="EMBL" id="KAE9154768.1"/>
    </source>
</evidence>
<evidence type="ECO:0000313" key="19">
    <source>
        <dbReference type="Proteomes" id="UP000476176"/>
    </source>
</evidence>
<name>A0A6A3UT27_9STRA</name>
<protein>
    <recommendedName>
        <fullName evidence="22">NADP-dependent oxidoreductase domain-containing protein</fullName>
    </recommendedName>
</protein>
<evidence type="ECO:0008006" key="22">
    <source>
        <dbReference type="Google" id="ProtNLM"/>
    </source>
</evidence>
<evidence type="ECO:0000313" key="16">
    <source>
        <dbReference type="Proteomes" id="UP000440732"/>
    </source>
</evidence>
<dbReference type="Proteomes" id="UP000429523">
    <property type="component" value="Unassembled WGS sequence"/>
</dbReference>
<feature type="region of interest" description="Disordered" evidence="1">
    <location>
        <begin position="364"/>
        <end position="405"/>
    </location>
</feature>
<evidence type="ECO:0000313" key="18">
    <source>
        <dbReference type="Proteomes" id="UP000460718"/>
    </source>
</evidence>
<dbReference type="EMBL" id="QXFZ01000035">
    <property type="protein sequence ID" value="KAE9138280.1"/>
    <property type="molecule type" value="Genomic_DNA"/>
</dbReference>
<gene>
    <name evidence="10" type="ORF">PF001_g1166</name>
    <name evidence="9" type="ORF">PF002_g1621</name>
    <name evidence="8" type="ORF">PF004_g3355</name>
    <name evidence="7" type="ORF">PF005_g1473</name>
    <name evidence="6" type="ORF">PF006_g1211</name>
    <name evidence="5" type="ORF">PF007_g1472</name>
    <name evidence="11" type="ORF">PF008_g1224</name>
    <name evidence="2" type="ORF">PF009_g1168</name>
    <name evidence="4" type="ORF">PF010_g1190</name>
    <name evidence="3" type="ORF">PF011_g900</name>
</gene>
<dbReference type="Proteomes" id="UP000440367">
    <property type="component" value="Unassembled WGS sequence"/>
</dbReference>
<evidence type="ECO:0000313" key="21">
    <source>
        <dbReference type="Proteomes" id="UP000488956"/>
    </source>
</evidence>